<evidence type="ECO:0000256" key="1">
    <source>
        <dbReference type="ARBA" id="ARBA00004448"/>
    </source>
</evidence>
<dbReference type="PROSITE" id="PS50920">
    <property type="entry name" value="SOLCAR"/>
    <property type="match status" value="3"/>
</dbReference>
<feature type="repeat" description="Solcar" evidence="10">
    <location>
        <begin position="343"/>
        <end position="427"/>
    </location>
</feature>
<evidence type="ECO:0000256" key="3">
    <source>
        <dbReference type="ARBA" id="ARBA00022448"/>
    </source>
</evidence>
<evidence type="ECO:0000256" key="4">
    <source>
        <dbReference type="ARBA" id="ARBA00022692"/>
    </source>
</evidence>
<keyword evidence="7" id="KW-1133">Transmembrane helix</keyword>
<dbReference type="EMBL" id="JAGTXO010000010">
    <property type="protein sequence ID" value="KAG8465619.1"/>
    <property type="molecule type" value="Genomic_DNA"/>
</dbReference>
<feature type="repeat" description="Solcar" evidence="10">
    <location>
        <begin position="537"/>
        <end position="622"/>
    </location>
</feature>
<evidence type="ECO:0000256" key="8">
    <source>
        <dbReference type="ARBA" id="ARBA00023128"/>
    </source>
</evidence>
<keyword evidence="5" id="KW-0677">Repeat</keyword>
<evidence type="ECO:0000256" key="6">
    <source>
        <dbReference type="ARBA" id="ARBA00022792"/>
    </source>
</evidence>
<evidence type="ECO:0000256" key="10">
    <source>
        <dbReference type="PROSITE-ProRule" id="PRU00282"/>
    </source>
</evidence>
<accession>A0A8J5XS99</accession>
<dbReference type="GO" id="GO:0005315">
    <property type="term" value="F:phosphate transmembrane transporter activity"/>
    <property type="evidence" value="ECO:0007669"/>
    <property type="project" value="InterPro"/>
</dbReference>
<dbReference type="GO" id="GO:1990547">
    <property type="term" value="P:mitochondrial phosphate ion transmembrane transport"/>
    <property type="evidence" value="ECO:0007669"/>
    <property type="project" value="InterPro"/>
</dbReference>
<feature type="region of interest" description="Disordered" evidence="11">
    <location>
        <begin position="33"/>
        <end position="63"/>
    </location>
</feature>
<comment type="subcellular location">
    <subcellularLocation>
        <location evidence="1">Mitochondrion inner membrane</location>
        <topology evidence="1">Multi-pass membrane protein</topology>
    </subcellularLocation>
</comment>
<dbReference type="PANTHER" id="PTHR45671:SF12">
    <property type="entry name" value="MITOCHONDRIAL PHOSPHATE CARRIER PROTEIN"/>
    <property type="match status" value="1"/>
</dbReference>
<evidence type="ECO:0000256" key="7">
    <source>
        <dbReference type="ARBA" id="ARBA00022989"/>
    </source>
</evidence>
<keyword evidence="14" id="KW-1185">Reference proteome</keyword>
<dbReference type="SUPFAM" id="SSF103506">
    <property type="entry name" value="Mitochondrial carrier"/>
    <property type="match status" value="1"/>
</dbReference>
<evidence type="ECO:0000256" key="12">
    <source>
        <dbReference type="SAM" id="SignalP"/>
    </source>
</evidence>
<feature type="chain" id="PRO_5035313721" evidence="12">
    <location>
        <begin position="29"/>
        <end position="643"/>
    </location>
</feature>
<dbReference type="InterPro" id="IPR044677">
    <property type="entry name" value="SLC25A3/Pic2/Mir1-like"/>
</dbReference>
<dbReference type="InterPro" id="IPR018108">
    <property type="entry name" value="MCP_transmembrane"/>
</dbReference>
<evidence type="ECO:0000256" key="11">
    <source>
        <dbReference type="SAM" id="MobiDB-lite"/>
    </source>
</evidence>
<dbReference type="InterPro" id="IPR023395">
    <property type="entry name" value="MCP_dom_sf"/>
</dbReference>
<dbReference type="OMA" id="YLWYGIT"/>
<evidence type="ECO:0000256" key="2">
    <source>
        <dbReference type="ARBA" id="ARBA00006375"/>
    </source>
</evidence>
<feature type="compositionally biased region" description="Low complexity" evidence="11">
    <location>
        <begin position="33"/>
        <end position="52"/>
    </location>
</feature>
<keyword evidence="12" id="KW-0732">Signal</keyword>
<keyword evidence="8" id="KW-0496">Mitochondrion</keyword>
<keyword evidence="6" id="KW-0999">Mitochondrion inner membrane</keyword>
<dbReference type="AlphaFoldDB" id="A0A8J5XS99"/>
<dbReference type="Proteomes" id="UP000751190">
    <property type="component" value="Unassembled WGS sequence"/>
</dbReference>
<feature type="signal peptide" evidence="12">
    <location>
        <begin position="1"/>
        <end position="28"/>
    </location>
</feature>
<keyword evidence="9 10" id="KW-0472">Membrane</keyword>
<gene>
    <name evidence="13" type="ORF">KFE25_002926</name>
</gene>
<comment type="similarity">
    <text evidence="2">Belongs to the mitochondrial carrier (TC 2.A.29) family.</text>
</comment>
<reference evidence="13" key="1">
    <citation type="submission" date="2021-05" db="EMBL/GenBank/DDBJ databases">
        <title>The genome of the haptophyte Pavlova lutheri (Diacronema luteri, Pavlovales) - a model for lipid biosynthesis in eukaryotic algae.</title>
        <authorList>
            <person name="Hulatt C.J."/>
            <person name="Posewitz M.C."/>
        </authorList>
    </citation>
    <scope>NUCLEOTIDE SEQUENCE</scope>
    <source>
        <strain evidence="13">NIVA-4/92</strain>
    </source>
</reference>
<dbReference type="GO" id="GO:0005743">
    <property type="term" value="C:mitochondrial inner membrane"/>
    <property type="evidence" value="ECO:0007669"/>
    <property type="project" value="UniProtKB-SubCell"/>
</dbReference>
<proteinExistence type="inferred from homology"/>
<dbReference type="Gene3D" id="1.50.40.10">
    <property type="entry name" value="Mitochondrial carrier domain"/>
    <property type="match status" value="2"/>
</dbReference>
<evidence type="ECO:0000313" key="14">
    <source>
        <dbReference type="Proteomes" id="UP000751190"/>
    </source>
</evidence>
<keyword evidence="4 10" id="KW-0812">Transmembrane</keyword>
<comment type="caution">
    <text evidence="13">The sequence shown here is derived from an EMBL/GenBank/DDBJ whole genome shotgun (WGS) entry which is preliminary data.</text>
</comment>
<protein>
    <submittedName>
        <fullName evidence="13">Uncharacterized protein</fullName>
    </submittedName>
</protein>
<name>A0A8J5XS99_DIALT</name>
<evidence type="ECO:0000313" key="13">
    <source>
        <dbReference type="EMBL" id="KAG8465619.1"/>
    </source>
</evidence>
<evidence type="ECO:0000256" key="5">
    <source>
        <dbReference type="ARBA" id="ARBA00022737"/>
    </source>
</evidence>
<dbReference type="PANTHER" id="PTHR45671">
    <property type="entry name" value="SOLUTE CARRIER FAMILY 25 (MITOCHONDRIAL CARRIER PHOSPHATE CARRIER), MEMBER 3, LIKE-RELATED-RELATED"/>
    <property type="match status" value="1"/>
</dbReference>
<organism evidence="13 14">
    <name type="scientific">Diacronema lutheri</name>
    <name type="common">Unicellular marine alga</name>
    <name type="synonym">Monochrysis lutheri</name>
    <dbReference type="NCBI Taxonomy" id="2081491"/>
    <lineage>
        <taxon>Eukaryota</taxon>
        <taxon>Haptista</taxon>
        <taxon>Haptophyta</taxon>
        <taxon>Pavlovophyceae</taxon>
        <taxon>Pavlovales</taxon>
        <taxon>Pavlovaceae</taxon>
        <taxon>Diacronema</taxon>
    </lineage>
</organism>
<keyword evidence="3" id="KW-0813">Transport</keyword>
<dbReference type="Pfam" id="PF00153">
    <property type="entry name" value="Mito_carr"/>
    <property type="match status" value="3"/>
</dbReference>
<feature type="repeat" description="Solcar" evidence="10">
    <location>
        <begin position="439"/>
        <end position="523"/>
    </location>
</feature>
<evidence type="ECO:0000256" key="9">
    <source>
        <dbReference type="ARBA" id="ARBA00023136"/>
    </source>
</evidence>
<sequence length="643" mass="68298">MRERLRGLTGVSILRVLVLVGLAARARALGRPSAAPFATRPRRAATAAAAAAPPRPSPRADRRTAAASLALAPVAALLGAGGRAGAAERAARGGRAWPLALPAARAADAVVPRAPLETLRWVDESVDPQQFADVLRTFNLPFVTYLARFLLNYDPTSRAWWDGRVAEIERRLSPELVRSARLALFAEFAASVQYGLRRYAGAGGVSALFDTLVRAHGAFPERRRHLALAFTFLEAAQPREQIAGLLRAGDGAPLPSPRFGTAPFSPGLPEYLSIDPRFLLPPTQVPVWDANLRRYVVRGLDDVKQYGQYAQEGYAADDGSVLLSVFGPRAQFAVQRERALTPSDYALFALSGAAGCCATHAAVTPLDVVKTRMQTSPGRYSGLADGARAIVADEGWAMLFVGLQATLVGYAWYGMTVYPGYEFFSRLFEAAAGAAAAGVHAQIVILSGACATVLACVGVCPMEAARIRAVAQPDYAPGLFSMLQRITAEDGVASLYKGFAPIVLRQVIFGMVKFYTFDSLTDALFAAAPALKATVGSQLLVSFLAGLAAGVASACVSQPADALLSELNRQGGRGDVRAAAASLWRAGGGTPSRFFAGLLSRCVWSGSIISGQFFIYDFVKGLLAISSDDLLLFLDVQFKDIQL</sequence>
<dbReference type="OrthoDB" id="427452at2759"/>